<protein>
    <submittedName>
        <fullName evidence="1">Uncharacterized protein</fullName>
    </submittedName>
</protein>
<sequence length="98" mass="9887">MLRPLAGRPVFCILATPGATFCSPPRPPCMGRGKRWAGGAKKGSLADRGIGCRRGGRNSYAEGETASGECPGIPVSPACRFPPTTAGSIGGDTAGGVR</sequence>
<gene>
    <name evidence="1" type="ORF">PGT21_002112</name>
</gene>
<dbReference type="EMBL" id="VSWC01000015">
    <property type="protein sequence ID" value="KAA1112561.1"/>
    <property type="molecule type" value="Genomic_DNA"/>
</dbReference>
<keyword evidence="2" id="KW-1185">Reference proteome</keyword>
<evidence type="ECO:0000313" key="2">
    <source>
        <dbReference type="Proteomes" id="UP000324748"/>
    </source>
</evidence>
<accession>A0A5B0QH93</accession>
<reference evidence="1 2" key="1">
    <citation type="submission" date="2019-05" db="EMBL/GenBank/DDBJ databases">
        <title>Emergence of the Ug99 lineage of the wheat stem rust pathogen through somatic hybridization.</title>
        <authorList>
            <person name="Li F."/>
            <person name="Upadhyaya N.M."/>
            <person name="Sperschneider J."/>
            <person name="Matny O."/>
            <person name="Nguyen-Phuc H."/>
            <person name="Mago R."/>
            <person name="Raley C."/>
            <person name="Miller M.E."/>
            <person name="Silverstein K.A.T."/>
            <person name="Henningsen E."/>
            <person name="Hirsch C.D."/>
            <person name="Visser B."/>
            <person name="Pretorius Z.A."/>
            <person name="Steffenson B.J."/>
            <person name="Schwessinger B."/>
            <person name="Dodds P.N."/>
            <person name="Figueroa M."/>
        </authorList>
    </citation>
    <scope>NUCLEOTIDE SEQUENCE [LARGE SCALE GENOMIC DNA]</scope>
    <source>
        <strain evidence="1">21-0</strain>
    </source>
</reference>
<name>A0A5B0QH93_PUCGR</name>
<evidence type="ECO:0000313" key="1">
    <source>
        <dbReference type="EMBL" id="KAA1112561.1"/>
    </source>
</evidence>
<comment type="caution">
    <text evidence="1">The sequence shown here is derived from an EMBL/GenBank/DDBJ whole genome shotgun (WGS) entry which is preliminary data.</text>
</comment>
<proteinExistence type="predicted"/>
<dbReference type="AlphaFoldDB" id="A0A5B0QH93"/>
<dbReference type="Proteomes" id="UP000324748">
    <property type="component" value="Unassembled WGS sequence"/>
</dbReference>
<organism evidence="1 2">
    <name type="scientific">Puccinia graminis f. sp. tritici</name>
    <dbReference type="NCBI Taxonomy" id="56615"/>
    <lineage>
        <taxon>Eukaryota</taxon>
        <taxon>Fungi</taxon>
        <taxon>Dikarya</taxon>
        <taxon>Basidiomycota</taxon>
        <taxon>Pucciniomycotina</taxon>
        <taxon>Pucciniomycetes</taxon>
        <taxon>Pucciniales</taxon>
        <taxon>Pucciniaceae</taxon>
        <taxon>Puccinia</taxon>
    </lineage>
</organism>